<dbReference type="SUPFAM" id="SSF56925">
    <property type="entry name" value="OMPA-like"/>
    <property type="match status" value="1"/>
</dbReference>
<sequence length="271" mass="31195">MKVIRYTMLLLLLAMTTGLRAQDSTEAEPKKKISYHFHFYSAPPKPGRGYVTTGGNGPLLSFADMKNNGEHVRNIPRFTLFFNIGQNYNYDFSRSFGVFSGLNIKNIGLISKPNDSVKLKQRVYTLGVPLGFKIGDLRNGFFFFAGGEYDLAFNYKEKYFLRGDKKSKFNEWFSDRTDLLMPSVFAGVRFNPGFGVKVQYYLNDFFNKDYTETVNGVKEQPYKDMKANMLFVTLSYNFGGFKCDFGNHHRRADKERKGTKVIIEKRTVTDK</sequence>
<feature type="signal peptide" evidence="1">
    <location>
        <begin position="1"/>
        <end position="21"/>
    </location>
</feature>
<keyword evidence="3" id="KW-1185">Reference proteome</keyword>
<evidence type="ECO:0000256" key="1">
    <source>
        <dbReference type="SAM" id="SignalP"/>
    </source>
</evidence>
<dbReference type="STRING" id="536979.SAMN04488055_3807"/>
<evidence type="ECO:0000313" key="2">
    <source>
        <dbReference type="EMBL" id="SIO41359.1"/>
    </source>
</evidence>
<proteinExistence type="predicted"/>
<dbReference type="Proteomes" id="UP000185003">
    <property type="component" value="Unassembled WGS sequence"/>
</dbReference>
<keyword evidence="1" id="KW-0732">Signal</keyword>
<organism evidence="2 3">
    <name type="scientific">Chitinophaga niabensis</name>
    <dbReference type="NCBI Taxonomy" id="536979"/>
    <lineage>
        <taxon>Bacteria</taxon>
        <taxon>Pseudomonadati</taxon>
        <taxon>Bacteroidota</taxon>
        <taxon>Chitinophagia</taxon>
        <taxon>Chitinophagales</taxon>
        <taxon>Chitinophagaceae</taxon>
        <taxon>Chitinophaga</taxon>
    </lineage>
</organism>
<name>A0A1N6JB41_9BACT</name>
<protein>
    <submittedName>
        <fullName evidence="2">Uncharacterized protein</fullName>
    </submittedName>
</protein>
<accession>A0A1N6JB41</accession>
<dbReference type="OrthoDB" id="1118205at2"/>
<evidence type="ECO:0000313" key="3">
    <source>
        <dbReference type="Proteomes" id="UP000185003"/>
    </source>
</evidence>
<dbReference type="EMBL" id="FSRA01000002">
    <property type="protein sequence ID" value="SIO41359.1"/>
    <property type="molecule type" value="Genomic_DNA"/>
</dbReference>
<feature type="chain" id="PRO_5009936755" evidence="1">
    <location>
        <begin position="22"/>
        <end position="271"/>
    </location>
</feature>
<dbReference type="AlphaFoldDB" id="A0A1N6JB41"/>
<dbReference type="RefSeq" id="WP_143197518.1">
    <property type="nucleotide sequence ID" value="NZ_FSRA01000002.1"/>
</dbReference>
<reference evidence="2 3" key="1">
    <citation type="submission" date="2016-11" db="EMBL/GenBank/DDBJ databases">
        <authorList>
            <person name="Jaros S."/>
            <person name="Januszkiewicz K."/>
            <person name="Wedrychowicz H."/>
        </authorList>
    </citation>
    <scope>NUCLEOTIDE SEQUENCE [LARGE SCALE GENOMIC DNA]</scope>
    <source>
        <strain evidence="2 3">DSM 24787</strain>
    </source>
</reference>
<dbReference type="InterPro" id="IPR011250">
    <property type="entry name" value="OMP/PagP_B-barrel"/>
</dbReference>
<gene>
    <name evidence="2" type="ORF">SAMN04488055_3807</name>
</gene>